<dbReference type="Pfam" id="PF03781">
    <property type="entry name" value="FGE-sulfatase"/>
    <property type="match status" value="2"/>
</dbReference>
<evidence type="ECO:0000313" key="8">
    <source>
        <dbReference type="Proteomes" id="UP000256900"/>
    </source>
</evidence>
<dbReference type="PANTHER" id="PTHR23150">
    <property type="entry name" value="SULFATASE MODIFYING FACTOR 1, 2"/>
    <property type="match status" value="1"/>
</dbReference>
<dbReference type="SUPFAM" id="SSF56436">
    <property type="entry name" value="C-type lectin-like"/>
    <property type="match status" value="1"/>
</dbReference>
<feature type="region of interest" description="Disordered" evidence="4">
    <location>
        <begin position="1"/>
        <end position="25"/>
    </location>
</feature>
<dbReference type="InterPro" id="IPR005532">
    <property type="entry name" value="SUMF_dom"/>
</dbReference>
<accession>A0A3D9Z609</accession>
<name>A0A3D9Z609_9HYPH</name>
<evidence type="ECO:0000256" key="1">
    <source>
        <dbReference type="ARBA" id="ARBA00023002"/>
    </source>
</evidence>
<keyword evidence="1" id="KW-0560">Oxidoreductase</keyword>
<dbReference type="Proteomes" id="UP000256900">
    <property type="component" value="Unassembled WGS sequence"/>
</dbReference>
<organism evidence="7 8">
    <name type="scientific">Methylovirgula ligni</name>
    <dbReference type="NCBI Taxonomy" id="569860"/>
    <lineage>
        <taxon>Bacteria</taxon>
        <taxon>Pseudomonadati</taxon>
        <taxon>Pseudomonadota</taxon>
        <taxon>Alphaproteobacteria</taxon>
        <taxon>Hyphomicrobiales</taxon>
        <taxon>Beijerinckiaceae</taxon>
        <taxon>Methylovirgula</taxon>
    </lineage>
</organism>
<gene>
    <name evidence="7" type="ORF">DES32_0182</name>
</gene>
<comment type="pathway">
    <text evidence="3">Amino-acid biosynthesis; ergothioneine biosynthesis.</text>
</comment>
<comment type="caution">
    <text evidence="7">The sequence shown here is derived from an EMBL/GenBank/DDBJ whole genome shotgun (WGS) entry which is preliminary data.</text>
</comment>
<proteinExistence type="predicted"/>
<dbReference type="InterPro" id="IPR024775">
    <property type="entry name" value="DinB-like"/>
</dbReference>
<evidence type="ECO:0000313" key="7">
    <source>
        <dbReference type="EMBL" id="REF88969.1"/>
    </source>
</evidence>
<dbReference type="InterPro" id="IPR042095">
    <property type="entry name" value="SUMF_sf"/>
</dbReference>
<reference evidence="7 8" key="1">
    <citation type="submission" date="2018-08" db="EMBL/GenBank/DDBJ databases">
        <title>Genomic Encyclopedia of Type Strains, Phase IV (KMG-IV): sequencing the most valuable type-strain genomes for metagenomic binning, comparative biology and taxonomic classification.</title>
        <authorList>
            <person name="Goeker M."/>
        </authorList>
    </citation>
    <scope>NUCLEOTIDE SEQUENCE [LARGE SCALE GENOMIC DNA]</scope>
    <source>
        <strain evidence="7 8">BW863</strain>
    </source>
</reference>
<evidence type="ECO:0000256" key="4">
    <source>
        <dbReference type="SAM" id="MobiDB-lite"/>
    </source>
</evidence>
<dbReference type="Gene3D" id="3.90.1580.10">
    <property type="entry name" value="paralog of FGE (formylglycine-generating enzyme)"/>
    <property type="match status" value="1"/>
</dbReference>
<dbReference type="SUPFAM" id="SSF109854">
    <property type="entry name" value="DinB/YfiT-like putative metalloenzymes"/>
    <property type="match status" value="1"/>
</dbReference>
<keyword evidence="8" id="KW-1185">Reference proteome</keyword>
<dbReference type="EMBL" id="QUMO01000001">
    <property type="protein sequence ID" value="REF88969.1"/>
    <property type="molecule type" value="Genomic_DNA"/>
</dbReference>
<sequence length="443" mass="49895">MSAVPRSASAKTRQRETRGSTASFHSGSHLSQLLSFYRSVRETSEYLAESLSDGDATAQSMPDASPAKWHLAHTTWFFETIVLNAFSSAYCVFDEKFNFLFNSYYNSIGARHPRPKRGLLTRPSLDEIYAYRAHVDEGMARLVESGVSPAAVELIELGCHHEQQHQELLLTDILHLFAQNPLRPAYKSAAPLVVEPNGANELAFVAMPGGLIDVGHDGKGFAFDCEGPRHKTFVEPFRLADRLVTNREWIEFIEGGGYQNPLLWLSDGWAKVLAEAWMMPLYWDERDKGNYWTMTLRGAQPVDPAAPVCHISYFEADAYATWVGRRLPTEFEWEYAARDVMRAGNFLDSERLRPRPAPVGGNGVRQIYGDVWEWTRSAFSPYPRFKPAAGAVGEYNGKFMCGQFVLRGGSCVTPASHMRPTYRNFFPPEARWQFSGLRLAEDA</sequence>
<feature type="domain" description="Sulfatase-modifying factor enzyme-like" evidence="5">
    <location>
        <begin position="361"/>
        <end position="440"/>
    </location>
</feature>
<dbReference type="AlphaFoldDB" id="A0A3D9Z609"/>
<feature type="domain" description="Sulfatase-modifying factor enzyme-like" evidence="5">
    <location>
        <begin position="204"/>
        <end position="341"/>
    </location>
</feature>
<protein>
    <submittedName>
        <fullName evidence="7">Ergothioneine biosynthesis protein EgtB</fullName>
    </submittedName>
</protein>
<evidence type="ECO:0000256" key="3">
    <source>
        <dbReference type="ARBA" id="ARBA00037882"/>
    </source>
</evidence>
<dbReference type="InterPro" id="IPR016187">
    <property type="entry name" value="CTDL_fold"/>
</dbReference>
<dbReference type="InterPro" id="IPR017806">
    <property type="entry name" value="EgtB"/>
</dbReference>
<evidence type="ECO:0000256" key="2">
    <source>
        <dbReference type="ARBA" id="ARBA00023004"/>
    </source>
</evidence>
<evidence type="ECO:0000259" key="6">
    <source>
        <dbReference type="Pfam" id="PF12867"/>
    </source>
</evidence>
<evidence type="ECO:0000259" key="5">
    <source>
        <dbReference type="Pfam" id="PF03781"/>
    </source>
</evidence>
<dbReference type="OrthoDB" id="9768004at2"/>
<dbReference type="NCBIfam" id="TIGR03440">
    <property type="entry name" value="egtB_TIGR03440"/>
    <property type="match status" value="1"/>
</dbReference>
<dbReference type="GO" id="GO:0052699">
    <property type="term" value="P:ergothioneine biosynthetic process"/>
    <property type="evidence" value="ECO:0007669"/>
    <property type="project" value="InterPro"/>
</dbReference>
<dbReference type="PANTHER" id="PTHR23150:SF36">
    <property type="entry name" value="HERCYNINE OXYGENASE"/>
    <property type="match status" value="1"/>
</dbReference>
<dbReference type="InterPro" id="IPR034660">
    <property type="entry name" value="DinB/YfiT-like"/>
</dbReference>
<dbReference type="InterPro" id="IPR051043">
    <property type="entry name" value="Sulfatase_Mod_Factor_Kinase"/>
</dbReference>
<feature type="domain" description="DinB-like" evidence="6">
    <location>
        <begin position="39"/>
        <end position="166"/>
    </location>
</feature>
<keyword evidence="2" id="KW-0408">Iron</keyword>
<dbReference type="Pfam" id="PF12867">
    <property type="entry name" value="DinB_2"/>
    <property type="match status" value="1"/>
</dbReference>
<dbReference type="RefSeq" id="WP_115834805.1">
    <property type="nucleotide sequence ID" value="NZ_QUMO01000001.1"/>
</dbReference>